<keyword evidence="4 5" id="KW-0472">Membrane</keyword>
<evidence type="ECO:0000313" key="7">
    <source>
        <dbReference type="EMBL" id="MFD0979548.1"/>
    </source>
</evidence>
<dbReference type="RefSeq" id="WP_386073882.1">
    <property type="nucleotide sequence ID" value="NZ_JBHTJT010000008.1"/>
</dbReference>
<keyword evidence="8" id="KW-1185">Reference proteome</keyword>
<feature type="transmembrane region" description="Helical" evidence="5">
    <location>
        <begin position="106"/>
        <end position="129"/>
    </location>
</feature>
<evidence type="ECO:0000313" key="8">
    <source>
        <dbReference type="Proteomes" id="UP001597108"/>
    </source>
</evidence>
<keyword evidence="3 5" id="KW-1133">Transmembrane helix</keyword>
<dbReference type="Proteomes" id="UP001597108">
    <property type="component" value="Unassembled WGS sequence"/>
</dbReference>
<feature type="transmembrane region" description="Helical" evidence="5">
    <location>
        <begin position="64"/>
        <end position="86"/>
    </location>
</feature>
<sequence length="207" mass="22998">MFVLLPVVLHFAADVPRRSLLKEGLSVLTVLALVAVFAQFFLARSLPIVLRLFRAPAVQRVHRVVGYIAIALLAVHPFLIVLPRYFEAGVRPLDALLTMLTDFESLGVVLGLVAWALMVLLGAAAYWRMWLIRRHGIRYRAWRYLHGGIAIGFVVIGLWHAIELGRHTGLLLGGFLAMLAAVGIAVLLRLYLSERSRLARFVQGVSS</sequence>
<proteinExistence type="predicted"/>
<feature type="transmembrane region" description="Helical" evidence="5">
    <location>
        <begin position="141"/>
        <end position="162"/>
    </location>
</feature>
<protein>
    <submittedName>
        <fullName evidence="7">Ferric reductase-like transmembrane domain-containing protein</fullName>
    </submittedName>
</protein>
<name>A0ABW3IQE5_9RHOB</name>
<feature type="transmembrane region" description="Helical" evidence="5">
    <location>
        <begin position="168"/>
        <end position="192"/>
    </location>
</feature>
<comment type="subcellular location">
    <subcellularLocation>
        <location evidence="1">Membrane</location>
        <topology evidence="1">Multi-pass membrane protein</topology>
    </subcellularLocation>
</comment>
<evidence type="ECO:0000259" key="6">
    <source>
        <dbReference type="Pfam" id="PF01794"/>
    </source>
</evidence>
<evidence type="ECO:0000256" key="1">
    <source>
        <dbReference type="ARBA" id="ARBA00004141"/>
    </source>
</evidence>
<evidence type="ECO:0000256" key="5">
    <source>
        <dbReference type="SAM" id="Phobius"/>
    </source>
</evidence>
<dbReference type="InterPro" id="IPR013130">
    <property type="entry name" value="Fe3_Rdtase_TM_dom"/>
</dbReference>
<gene>
    <name evidence="7" type="ORF">ACFQ2S_07740</name>
</gene>
<dbReference type="Pfam" id="PF01794">
    <property type="entry name" value="Ferric_reduct"/>
    <property type="match status" value="1"/>
</dbReference>
<reference evidence="8" key="1">
    <citation type="journal article" date="2019" name="Int. J. Syst. Evol. Microbiol.">
        <title>The Global Catalogue of Microorganisms (GCM) 10K type strain sequencing project: providing services to taxonomists for standard genome sequencing and annotation.</title>
        <authorList>
            <consortium name="The Broad Institute Genomics Platform"/>
            <consortium name="The Broad Institute Genome Sequencing Center for Infectious Disease"/>
            <person name="Wu L."/>
            <person name="Ma J."/>
        </authorList>
    </citation>
    <scope>NUCLEOTIDE SEQUENCE [LARGE SCALE GENOMIC DNA]</scope>
    <source>
        <strain evidence="8">CCUG 60524</strain>
    </source>
</reference>
<evidence type="ECO:0000256" key="4">
    <source>
        <dbReference type="ARBA" id="ARBA00023136"/>
    </source>
</evidence>
<organism evidence="7 8">
    <name type="scientific">Tropicimonas aquimaris</name>
    <dbReference type="NCBI Taxonomy" id="914152"/>
    <lineage>
        <taxon>Bacteria</taxon>
        <taxon>Pseudomonadati</taxon>
        <taxon>Pseudomonadota</taxon>
        <taxon>Alphaproteobacteria</taxon>
        <taxon>Rhodobacterales</taxon>
        <taxon>Roseobacteraceae</taxon>
        <taxon>Tropicimonas</taxon>
    </lineage>
</organism>
<feature type="transmembrane region" description="Helical" evidence="5">
    <location>
        <begin position="24"/>
        <end position="43"/>
    </location>
</feature>
<evidence type="ECO:0000256" key="3">
    <source>
        <dbReference type="ARBA" id="ARBA00022989"/>
    </source>
</evidence>
<comment type="caution">
    <text evidence="7">The sequence shown here is derived from an EMBL/GenBank/DDBJ whole genome shotgun (WGS) entry which is preliminary data.</text>
</comment>
<evidence type="ECO:0000256" key="2">
    <source>
        <dbReference type="ARBA" id="ARBA00022692"/>
    </source>
</evidence>
<accession>A0ABW3IQE5</accession>
<keyword evidence="2 5" id="KW-0812">Transmembrane</keyword>
<feature type="domain" description="Ferric oxidoreductase" evidence="6">
    <location>
        <begin position="30"/>
        <end position="156"/>
    </location>
</feature>
<dbReference type="EMBL" id="JBHTJT010000008">
    <property type="protein sequence ID" value="MFD0979548.1"/>
    <property type="molecule type" value="Genomic_DNA"/>
</dbReference>